<keyword evidence="2" id="KW-0813">Transport</keyword>
<keyword evidence="4" id="KW-0067">ATP-binding</keyword>
<evidence type="ECO:0000259" key="6">
    <source>
        <dbReference type="PROSITE" id="PS50893"/>
    </source>
</evidence>
<evidence type="ECO:0000313" key="8">
    <source>
        <dbReference type="Proteomes" id="UP000218620"/>
    </source>
</evidence>
<comment type="subcellular location">
    <subcellularLocation>
        <location evidence="1">Cell membrane</location>
        <topology evidence="1">Peripheral membrane protein</topology>
    </subcellularLocation>
</comment>
<dbReference type="InterPro" id="IPR027417">
    <property type="entry name" value="P-loop_NTPase"/>
</dbReference>
<accession>A0A2A3YPJ5</accession>
<dbReference type="PANTHER" id="PTHR42711">
    <property type="entry name" value="ABC TRANSPORTER ATP-BINDING PROTEIN"/>
    <property type="match status" value="1"/>
</dbReference>
<evidence type="ECO:0000256" key="1">
    <source>
        <dbReference type="ARBA" id="ARBA00004202"/>
    </source>
</evidence>
<evidence type="ECO:0000313" key="7">
    <source>
        <dbReference type="EMBL" id="PCC41213.1"/>
    </source>
</evidence>
<reference evidence="7 8" key="1">
    <citation type="journal article" date="2017" name="Elife">
        <title>Extensive horizontal gene transfer in cheese-associated bacteria.</title>
        <authorList>
            <person name="Bonham K.S."/>
            <person name="Wolfe B.E."/>
            <person name="Dutton R.J."/>
        </authorList>
    </citation>
    <scope>NUCLEOTIDE SEQUENCE [LARGE SCALE GENOMIC DNA]</scope>
    <source>
        <strain evidence="7 8">962_8</strain>
    </source>
</reference>
<evidence type="ECO:0000256" key="2">
    <source>
        <dbReference type="ARBA" id="ARBA00022448"/>
    </source>
</evidence>
<dbReference type="Gene3D" id="3.40.50.300">
    <property type="entry name" value="P-loop containing nucleotide triphosphate hydrolases"/>
    <property type="match status" value="1"/>
</dbReference>
<dbReference type="GO" id="GO:0016887">
    <property type="term" value="F:ATP hydrolysis activity"/>
    <property type="evidence" value="ECO:0007669"/>
    <property type="project" value="InterPro"/>
</dbReference>
<dbReference type="PROSITE" id="PS50893">
    <property type="entry name" value="ABC_TRANSPORTER_2"/>
    <property type="match status" value="1"/>
</dbReference>
<dbReference type="GO" id="GO:0005524">
    <property type="term" value="F:ATP binding"/>
    <property type="evidence" value="ECO:0007669"/>
    <property type="project" value="UniProtKB-KW"/>
</dbReference>
<comment type="caution">
    <text evidence="7">The sequence shown here is derived from an EMBL/GenBank/DDBJ whole genome shotgun (WGS) entry which is preliminary data.</text>
</comment>
<organism evidence="7 8">
    <name type="scientific">Brevibacterium aurantiacum</name>
    <dbReference type="NCBI Taxonomy" id="273384"/>
    <lineage>
        <taxon>Bacteria</taxon>
        <taxon>Bacillati</taxon>
        <taxon>Actinomycetota</taxon>
        <taxon>Actinomycetes</taxon>
        <taxon>Micrococcales</taxon>
        <taxon>Brevibacteriaceae</taxon>
        <taxon>Brevibacterium</taxon>
    </lineage>
</organism>
<evidence type="ECO:0000256" key="3">
    <source>
        <dbReference type="ARBA" id="ARBA00022741"/>
    </source>
</evidence>
<keyword evidence="5" id="KW-0046">Antibiotic resistance</keyword>
<name>A0A2A3YPJ5_BREAU</name>
<gene>
    <name evidence="7" type="ORF">CIK65_18820</name>
</gene>
<dbReference type="PANTHER" id="PTHR42711:SF17">
    <property type="entry name" value="ABC TRANSPORTER ATP-BINDING PROTEIN"/>
    <property type="match status" value="1"/>
</dbReference>
<evidence type="ECO:0000256" key="4">
    <source>
        <dbReference type="ARBA" id="ARBA00022840"/>
    </source>
</evidence>
<dbReference type="EMBL" id="NRGQ01000052">
    <property type="protein sequence ID" value="PCC41213.1"/>
    <property type="molecule type" value="Genomic_DNA"/>
</dbReference>
<feature type="domain" description="ABC transporter" evidence="6">
    <location>
        <begin position="5"/>
        <end position="216"/>
    </location>
</feature>
<sequence length="274" mass="30883">MSPHVPPRRSTRRRFPRPHRGSTIAVLAGLKRRSSGCVEVLGLDPDLADDAWRARIGIVLQSWRDHRRWRVRELLHHMGTYYSPYSSPEVARPFSTDELLEQVGLTAEGRKRVGALSGGKRRRLDVAIGLIGNPELLFLDEPTVGFDPVARRDFRQMILRLSREWHTSIILTTHDLVEAEELSESIAILVNGTIVRRGSTGAVSSSMVGSDRVSFRVADELHQHDIDPQQTVEFVRQVLNRHEADLTDLEVHRPTLEDAYLKLIGGMPGEANSK</sequence>
<dbReference type="Pfam" id="PF00005">
    <property type="entry name" value="ABC_tran"/>
    <property type="match status" value="1"/>
</dbReference>
<dbReference type="AlphaFoldDB" id="A0A2A3YPJ5"/>
<dbReference type="Proteomes" id="UP000218620">
    <property type="component" value="Unassembled WGS sequence"/>
</dbReference>
<dbReference type="GO" id="GO:0005886">
    <property type="term" value="C:plasma membrane"/>
    <property type="evidence" value="ECO:0007669"/>
    <property type="project" value="UniProtKB-SubCell"/>
</dbReference>
<dbReference type="InterPro" id="IPR050763">
    <property type="entry name" value="ABC_transporter_ATP-binding"/>
</dbReference>
<proteinExistence type="predicted"/>
<evidence type="ECO:0000256" key="5">
    <source>
        <dbReference type="ARBA" id="ARBA00023251"/>
    </source>
</evidence>
<protein>
    <recommendedName>
        <fullName evidence="6">ABC transporter domain-containing protein</fullName>
    </recommendedName>
</protein>
<dbReference type="SUPFAM" id="SSF52540">
    <property type="entry name" value="P-loop containing nucleoside triphosphate hydrolases"/>
    <property type="match status" value="1"/>
</dbReference>
<dbReference type="GO" id="GO:0046677">
    <property type="term" value="P:response to antibiotic"/>
    <property type="evidence" value="ECO:0007669"/>
    <property type="project" value="UniProtKB-KW"/>
</dbReference>
<keyword evidence="3" id="KW-0547">Nucleotide-binding</keyword>
<dbReference type="InterPro" id="IPR003439">
    <property type="entry name" value="ABC_transporter-like_ATP-bd"/>
</dbReference>